<dbReference type="AlphaFoldDB" id="M7N4G6"/>
<name>M7N4G6_9BACT</name>
<dbReference type="STRING" id="1279009.ADICEAN_02662"/>
<dbReference type="Proteomes" id="UP000011910">
    <property type="component" value="Unassembled WGS sequence"/>
</dbReference>
<evidence type="ECO:0000313" key="3">
    <source>
        <dbReference type="Proteomes" id="UP000011910"/>
    </source>
</evidence>
<dbReference type="RefSeq" id="WP_009196052.1">
    <property type="nucleotide sequence ID" value="NZ_AODQ01000069.1"/>
</dbReference>
<dbReference type="eggNOG" id="ENOG502Z9A6">
    <property type="taxonomic scope" value="Bacteria"/>
</dbReference>
<evidence type="ECO:0000259" key="1">
    <source>
        <dbReference type="Pfam" id="PF16411"/>
    </source>
</evidence>
<feature type="domain" description="Outer membrane protein SusF/SusE-like C-terminal" evidence="1">
    <location>
        <begin position="147"/>
        <end position="241"/>
    </location>
</feature>
<dbReference type="GO" id="GO:2001070">
    <property type="term" value="F:starch binding"/>
    <property type="evidence" value="ECO:0007669"/>
    <property type="project" value="InterPro"/>
</dbReference>
<dbReference type="Gene3D" id="2.60.40.3620">
    <property type="match status" value="2"/>
</dbReference>
<reference evidence="2 3" key="1">
    <citation type="journal article" date="2013" name="Genome Announc.">
        <title>Draft Genome Sequence of Cesiribacter andamanensis Strain AMV16T, Isolated from a Soil Sample from a Mud Volcano in the Andaman Islands, India.</title>
        <authorList>
            <person name="Shivaji S."/>
            <person name="Ara S."/>
            <person name="Begum Z."/>
            <person name="Srinivas T.N."/>
            <person name="Singh A."/>
            <person name="Kumar Pinnaka A."/>
        </authorList>
    </citation>
    <scope>NUCLEOTIDE SEQUENCE [LARGE SCALE GENOMIC DNA]</scope>
    <source>
        <strain evidence="2 3">AMV16</strain>
    </source>
</reference>
<dbReference type="EMBL" id="AODQ01000069">
    <property type="protein sequence ID" value="EMR02187.1"/>
    <property type="molecule type" value="Genomic_DNA"/>
</dbReference>
<protein>
    <recommendedName>
        <fullName evidence="1">Outer membrane protein SusF/SusE-like C-terminal domain-containing protein</fullName>
    </recommendedName>
</protein>
<comment type="caution">
    <text evidence="2">The sequence shown here is derived from an EMBL/GenBank/DDBJ whole genome shotgun (WGS) entry which is preliminary data.</text>
</comment>
<gene>
    <name evidence="2" type="ORF">ADICEAN_02662</name>
</gene>
<proteinExistence type="predicted"/>
<dbReference type="InterPro" id="IPR032187">
    <property type="entry name" value="SusF/SusE-like_C"/>
</dbReference>
<dbReference type="Pfam" id="PF16411">
    <property type="entry name" value="SusF_SusE"/>
    <property type="match status" value="1"/>
</dbReference>
<accession>M7N4G6</accession>
<dbReference type="OrthoDB" id="975117at2"/>
<evidence type="ECO:0000313" key="2">
    <source>
        <dbReference type="EMBL" id="EMR02187.1"/>
    </source>
</evidence>
<dbReference type="GO" id="GO:0019867">
    <property type="term" value="C:outer membrane"/>
    <property type="evidence" value="ECO:0007669"/>
    <property type="project" value="InterPro"/>
</dbReference>
<keyword evidence="3" id="KW-1185">Reference proteome</keyword>
<organism evidence="2 3">
    <name type="scientific">Cesiribacter andamanensis AMV16</name>
    <dbReference type="NCBI Taxonomy" id="1279009"/>
    <lineage>
        <taxon>Bacteria</taxon>
        <taxon>Pseudomonadati</taxon>
        <taxon>Bacteroidota</taxon>
        <taxon>Cytophagia</taxon>
        <taxon>Cytophagales</taxon>
        <taxon>Cesiribacteraceae</taxon>
        <taxon>Cesiribacter</taxon>
    </lineage>
</organism>
<sequence>MNQLRYITIFSFVLSLLAWGCGDDEITPQIEGLLHEGNEDVTITAATPYIPVAFRASATDLEKITVEVSPMGSSEVVASANLNNIINDNLNRVSLRVPFPNSTVAPSGMYTIHYRLFSKSGSQTASYDINVINTLGLPASTDGFSPIYMVGDASAGGWDNTKATPMFLIEGQNGVFTHTGLFNAGGFKFLKKQGQWAPMWGVDGNGVLVPRPTEADPDPATITVAAQGYYTVTVDTTALTYSFEPFDASSATTYASIGIIGAFTNWESDVLMTQSTFDPHIWMLEYEFTADTEMKFRKAGDWGMNWGPATDEERDDLWGKGVKDGKNINILAGTYTIYFNDLTGRYMLVEAE</sequence>